<dbReference type="RefSeq" id="WP_138671795.1">
    <property type="nucleotide sequence ID" value="NZ_VCKY01000193.1"/>
</dbReference>
<keyword evidence="3" id="KW-1185">Reference proteome</keyword>
<dbReference type="Proteomes" id="UP000309128">
    <property type="component" value="Unassembled WGS sequence"/>
</dbReference>
<dbReference type="InterPro" id="IPR054643">
    <property type="entry name" value="TbtD_PbtD_pyrid"/>
</dbReference>
<feature type="domain" description="Thiopeptide-type bacteriocin biosynthesis" evidence="1">
    <location>
        <begin position="4"/>
        <end position="331"/>
    </location>
</feature>
<evidence type="ECO:0000313" key="2">
    <source>
        <dbReference type="EMBL" id="TMR10376.1"/>
    </source>
</evidence>
<dbReference type="OrthoDB" id="70280at2"/>
<organism evidence="2 3">
    <name type="scientific">Nonomuraea turkmeniaca</name>
    <dbReference type="NCBI Taxonomy" id="103838"/>
    <lineage>
        <taxon>Bacteria</taxon>
        <taxon>Bacillati</taxon>
        <taxon>Actinomycetota</taxon>
        <taxon>Actinomycetes</taxon>
        <taxon>Streptosporangiales</taxon>
        <taxon>Streptosporangiaceae</taxon>
        <taxon>Nonomuraea</taxon>
    </lineage>
</organism>
<proteinExistence type="predicted"/>
<dbReference type="Pfam" id="PF14028">
    <property type="entry name" value="Lant_dehydr_C"/>
    <property type="match status" value="1"/>
</dbReference>
<dbReference type="EMBL" id="VCKY01000193">
    <property type="protein sequence ID" value="TMR10376.1"/>
    <property type="molecule type" value="Genomic_DNA"/>
</dbReference>
<dbReference type="NCBIfam" id="NF045556">
    <property type="entry name" value="TbtD_PbtD_pyrid"/>
    <property type="match status" value="1"/>
</dbReference>
<dbReference type="AlphaFoldDB" id="A0A5S4F3F6"/>
<evidence type="ECO:0000313" key="3">
    <source>
        <dbReference type="Proteomes" id="UP000309128"/>
    </source>
</evidence>
<dbReference type="InterPro" id="IPR023809">
    <property type="entry name" value="Thiopep_bacteriocin_synth_dom"/>
</dbReference>
<name>A0A5S4F3F6_9ACTN</name>
<evidence type="ECO:0000259" key="1">
    <source>
        <dbReference type="Pfam" id="PF14028"/>
    </source>
</evidence>
<accession>A0A5S4F3F6</accession>
<protein>
    <recommendedName>
        <fullName evidence="1">Thiopeptide-type bacteriocin biosynthesis domain-containing protein</fullName>
    </recommendedName>
</protein>
<reference evidence="2 3" key="1">
    <citation type="submission" date="2019-05" db="EMBL/GenBank/DDBJ databases">
        <title>Draft genome sequence of Nonomuraea turkmeniaca DSM 43926.</title>
        <authorList>
            <person name="Saricaoglu S."/>
            <person name="Isik K."/>
        </authorList>
    </citation>
    <scope>NUCLEOTIDE SEQUENCE [LARGE SCALE GENOMIC DNA]</scope>
    <source>
        <strain evidence="2 3">DSM 43926</strain>
    </source>
</reference>
<comment type="caution">
    <text evidence="2">The sequence shown here is derived from an EMBL/GenBank/DDBJ whole genome shotgun (WGS) entry which is preliminary data.</text>
</comment>
<sequence length="368" mass="41524">MPTWHCAHVYYHADRDALLLGAVRPLLARVREHVEAAYVLRHWRQGPHVRINIRTSPDTWRDVVRPALDEIVGDYLKAHPSTTTLDPEESLGRHRLMAMREEERGPLTPWRADNSIHEEPFDSRHHVLGNDLAVDLLTSFYTDSTDLLFDMLEHEGGKLGVAMNLMLTVAHTSQPITSSYMSFRSHAEGYLTWAADPAASRAAFDRAYAAQRDALVARVRDVIRALDEPASEPMPFVREWAALMDAYRDRAGDLVQPMTGPGEAPIQAPRREQSELHRLIFDSPAYHDAVFSDPAFLRYRVLLNYTYLHLTRLGLTPLERFHLCHLTANAVEDAYGVPGLELIRRYVQSGKVADPPEGDAPEAAALTT</sequence>
<gene>
    <name evidence="2" type="ORF">ETD86_39775</name>
</gene>